<organism evidence="4 5">
    <name type="scientific">Nocardiopsis alba</name>
    <dbReference type="NCBI Taxonomy" id="53437"/>
    <lineage>
        <taxon>Bacteria</taxon>
        <taxon>Bacillati</taxon>
        <taxon>Actinomycetota</taxon>
        <taxon>Actinomycetes</taxon>
        <taxon>Streptosporangiales</taxon>
        <taxon>Nocardiopsidaceae</taxon>
        <taxon>Nocardiopsis</taxon>
    </lineage>
</organism>
<evidence type="ECO:0000313" key="4">
    <source>
        <dbReference type="EMBL" id="MYR32787.1"/>
    </source>
</evidence>
<accession>A0A7K2ISG1</accession>
<reference evidence="4 5" key="1">
    <citation type="journal article" date="2019" name="Nat. Commun.">
        <title>The antimicrobial potential of Streptomyces from insect microbiomes.</title>
        <authorList>
            <person name="Chevrette M.G."/>
            <person name="Carlson C.M."/>
            <person name="Ortega H.E."/>
            <person name="Thomas C."/>
            <person name="Ananiev G.E."/>
            <person name="Barns K.J."/>
            <person name="Book A.J."/>
            <person name="Cagnazzo J."/>
            <person name="Carlos C."/>
            <person name="Flanigan W."/>
            <person name="Grubbs K.J."/>
            <person name="Horn H.A."/>
            <person name="Hoffmann F.M."/>
            <person name="Klassen J.L."/>
            <person name="Knack J.J."/>
            <person name="Lewin G.R."/>
            <person name="McDonald B.R."/>
            <person name="Muller L."/>
            <person name="Melo W.G.P."/>
            <person name="Pinto-Tomas A.A."/>
            <person name="Schmitz A."/>
            <person name="Wendt-Pienkowski E."/>
            <person name="Wildman S."/>
            <person name="Zhao M."/>
            <person name="Zhang F."/>
            <person name="Bugni T.S."/>
            <person name="Andes D.R."/>
            <person name="Pupo M.T."/>
            <person name="Currie C.R."/>
        </authorList>
    </citation>
    <scope>NUCLEOTIDE SEQUENCE [LARGE SCALE GENOMIC DNA]</scope>
    <source>
        <strain evidence="4 5">SID5840</strain>
    </source>
</reference>
<comment type="caution">
    <text evidence="4">The sequence shown here is derived from an EMBL/GenBank/DDBJ whole genome shotgun (WGS) entry which is preliminary data.</text>
</comment>
<feature type="transmembrane region" description="Helical" evidence="2">
    <location>
        <begin position="6"/>
        <end position="28"/>
    </location>
</feature>
<dbReference type="EMBL" id="WWHY01000001">
    <property type="protein sequence ID" value="MYR32787.1"/>
    <property type="molecule type" value="Genomic_DNA"/>
</dbReference>
<dbReference type="Pfam" id="PF13400">
    <property type="entry name" value="Tad"/>
    <property type="match status" value="1"/>
</dbReference>
<keyword evidence="2" id="KW-1133">Transmembrane helix</keyword>
<dbReference type="NCBIfam" id="TIGR03816">
    <property type="entry name" value="tadE_like_DECH"/>
    <property type="match status" value="1"/>
</dbReference>
<keyword evidence="2" id="KW-0472">Membrane</keyword>
<sequence>MGSAAVWWVSCCLVSWFLVHTVLTIAAVRLERDRAGTAADLAALSAAARAHRGTEAACAVARETARANGADLDECAVDVHTVTVTVALSSTVLPRTVRARSRAGPAHLLEAEPEGTAPSPGVSPSPSS</sequence>
<dbReference type="InterPro" id="IPR028087">
    <property type="entry name" value="Tad_N"/>
</dbReference>
<dbReference type="RefSeq" id="WP_014913342.1">
    <property type="nucleotide sequence ID" value="NZ_JBHYPC010000014.1"/>
</dbReference>
<keyword evidence="2" id="KW-0812">Transmembrane</keyword>
<protein>
    <recommendedName>
        <fullName evidence="3">Putative Flp pilus-assembly TadG-like N-terminal domain-containing protein</fullName>
    </recommendedName>
</protein>
<evidence type="ECO:0000259" key="3">
    <source>
        <dbReference type="Pfam" id="PF13400"/>
    </source>
</evidence>
<name>A0A7K2ISG1_9ACTN</name>
<gene>
    <name evidence="4" type="ORF">GTW20_11000</name>
</gene>
<proteinExistence type="predicted"/>
<feature type="region of interest" description="Disordered" evidence="1">
    <location>
        <begin position="103"/>
        <end position="128"/>
    </location>
</feature>
<feature type="domain" description="Putative Flp pilus-assembly TadG-like N-terminal" evidence="3">
    <location>
        <begin position="2"/>
        <end position="48"/>
    </location>
</feature>
<dbReference type="OMA" id="GWWSATH"/>
<dbReference type="Proteomes" id="UP000467124">
    <property type="component" value="Unassembled WGS sequence"/>
</dbReference>
<evidence type="ECO:0000313" key="5">
    <source>
        <dbReference type="Proteomes" id="UP000467124"/>
    </source>
</evidence>
<dbReference type="InterPro" id="IPR021202">
    <property type="entry name" value="Rv3654c-like"/>
</dbReference>
<dbReference type="AlphaFoldDB" id="A0A7K2ISG1"/>
<evidence type="ECO:0000256" key="2">
    <source>
        <dbReference type="SAM" id="Phobius"/>
    </source>
</evidence>
<evidence type="ECO:0000256" key="1">
    <source>
        <dbReference type="SAM" id="MobiDB-lite"/>
    </source>
</evidence>